<evidence type="ECO:0000313" key="4">
    <source>
        <dbReference type="EMBL" id="RXT30718.1"/>
    </source>
</evidence>
<feature type="signal peptide" evidence="1">
    <location>
        <begin position="1"/>
        <end position="29"/>
    </location>
</feature>
<organism evidence="4 6">
    <name type="scientific">Lacticaseibacillus chiayiensis</name>
    <dbReference type="NCBI Taxonomy" id="2100821"/>
    <lineage>
        <taxon>Bacteria</taxon>
        <taxon>Bacillati</taxon>
        <taxon>Bacillota</taxon>
        <taxon>Bacilli</taxon>
        <taxon>Lactobacillales</taxon>
        <taxon>Lactobacillaceae</taxon>
        <taxon>Lacticaseibacillus</taxon>
    </lineage>
</organism>
<dbReference type="EMBL" id="MSSM01000001">
    <property type="protein sequence ID" value="RXT30718.1"/>
    <property type="molecule type" value="Genomic_DNA"/>
</dbReference>
<feature type="domain" description="DUF4832" evidence="2">
    <location>
        <begin position="236"/>
        <end position="445"/>
    </location>
</feature>
<keyword evidence="7" id="KW-1185">Reference proteome</keyword>
<evidence type="ECO:0000259" key="2">
    <source>
        <dbReference type="Pfam" id="PF16116"/>
    </source>
</evidence>
<protein>
    <submittedName>
        <fullName evidence="5">DUF4874 domain-containing protein</fullName>
    </submittedName>
</protein>
<dbReference type="EMBL" id="CP107523">
    <property type="protein sequence ID" value="UYN56324.1"/>
    <property type="molecule type" value="Genomic_DNA"/>
</dbReference>
<evidence type="ECO:0000313" key="6">
    <source>
        <dbReference type="Proteomes" id="UP000290475"/>
    </source>
</evidence>
<evidence type="ECO:0000256" key="1">
    <source>
        <dbReference type="SAM" id="SignalP"/>
    </source>
</evidence>
<dbReference type="Pfam" id="PF16116">
    <property type="entry name" value="DUF4832"/>
    <property type="match status" value="1"/>
</dbReference>
<gene>
    <name evidence="4" type="ORF">BVJ53_00440</name>
    <name evidence="5" type="ORF">OFW50_12790</name>
</gene>
<reference evidence="5" key="2">
    <citation type="submission" date="2022-10" db="EMBL/GenBank/DDBJ databases">
        <title>Comparative genomic analysis and in-vitro probiotic properties of the potential probiotic L. chiayiensis AACE 3.</title>
        <authorList>
            <person name="Kang X."/>
        </authorList>
    </citation>
    <scope>NUCLEOTIDE SEQUENCE</scope>
    <source>
        <strain evidence="5">AACE 3</strain>
    </source>
</reference>
<dbReference type="RefSeq" id="WP_129300656.1">
    <property type="nucleotide sequence ID" value="NZ_CP107523.1"/>
</dbReference>
<dbReference type="Proteomes" id="UP001164790">
    <property type="component" value="Chromosome"/>
</dbReference>
<evidence type="ECO:0000259" key="3">
    <source>
        <dbReference type="Pfam" id="PF16173"/>
    </source>
</evidence>
<keyword evidence="1" id="KW-0732">Signal</keyword>
<dbReference type="InterPro" id="IPR032379">
    <property type="entry name" value="DUF4874"/>
</dbReference>
<sequence length="485" mass="54491">MRKTIKLVSLIGLLLIGIAGFRGSSNAQAATSKDIAVKALTAGEDHQLLNNQDRGLRLEVNLDVHSGMGLWGNANKTGIDQLSQAVSNFSTDQPKLAQVYFYLTAYKDKPLDEKAFSEMNDYFQALAQHHIKAVLRFAYIWDDANPKAQEPTTTTVLQHLHQLEPWIKAHRDQISVLQAGLIGSWGEWDGGARRRMDEKSILRTLLAVTPKDLPIQVRYYNIKANDVARSSADWNRVGFHDDYLIGNLHEWNTAGNDPNSAAWKAMATESKTVPVDGEMIWGVANASDHGGKLISAKLSAQRLAQHHFTSLSLAHNYKEDGQPYSMMSWQHQYINRAILDRLGLPYQPSWFKKSDGENVNRTWFDYIRDYLGYRVALTKANEATVNGQTTYQLTLKNYGFAAPMLTAQAKFVLLDKDKKIVAEKSVDNFKDLQTGSEETTNWSVTETNQTKAKYLAFFFAGYDGTGNRLANDMTFSEGYNIISTF</sequence>
<dbReference type="InterPro" id="IPR032267">
    <property type="entry name" value="DUF4832"/>
</dbReference>
<evidence type="ECO:0000313" key="7">
    <source>
        <dbReference type="Proteomes" id="UP001164790"/>
    </source>
</evidence>
<reference evidence="4 6" key="1">
    <citation type="submission" date="2017-01" db="EMBL/GenBank/DDBJ databases">
        <title>Lactobacillus chiayiensis sp. nov., a lactic acid bacterium isolated from compost.</title>
        <authorList>
            <person name="Huang C.-H."/>
        </authorList>
    </citation>
    <scope>NUCLEOTIDE SEQUENCE [LARGE SCALE GENOMIC DNA]</scope>
    <source>
        <strain evidence="6">chh01</strain>
        <strain evidence="4">Chh01</strain>
    </source>
</reference>
<dbReference type="AlphaFoldDB" id="A0A4Q1UI87"/>
<feature type="chain" id="PRO_5020209690" evidence="1">
    <location>
        <begin position="30"/>
        <end position="485"/>
    </location>
</feature>
<feature type="domain" description="DUF4874" evidence="3">
    <location>
        <begin position="84"/>
        <end position="221"/>
    </location>
</feature>
<dbReference type="Pfam" id="PF16173">
    <property type="entry name" value="DUF4874"/>
    <property type="match status" value="1"/>
</dbReference>
<evidence type="ECO:0000313" key="5">
    <source>
        <dbReference type="EMBL" id="UYN56324.1"/>
    </source>
</evidence>
<accession>A0A4Q1UI87</accession>
<name>A0A4Q1UI87_9LACO</name>
<dbReference type="Proteomes" id="UP000290475">
    <property type="component" value="Unassembled WGS sequence"/>
</dbReference>
<proteinExistence type="predicted"/>